<dbReference type="SUPFAM" id="SSF55347">
    <property type="entry name" value="Glyceraldehyde-3-phosphate dehydrogenase-like, C-terminal domain"/>
    <property type="match status" value="1"/>
</dbReference>
<dbReference type="EMBL" id="JACIED010000006">
    <property type="protein sequence ID" value="MBB4009929.1"/>
    <property type="molecule type" value="Genomic_DNA"/>
</dbReference>
<proteinExistence type="predicted"/>
<keyword evidence="5" id="KW-1185">Reference proteome</keyword>
<evidence type="ECO:0000259" key="2">
    <source>
        <dbReference type="Pfam" id="PF02894"/>
    </source>
</evidence>
<evidence type="ECO:0000313" key="4">
    <source>
        <dbReference type="EMBL" id="OLP51554.1"/>
    </source>
</evidence>
<feature type="domain" description="Gfo/Idh/MocA-like oxidoreductase C-terminal" evidence="2">
    <location>
        <begin position="139"/>
        <end position="351"/>
    </location>
</feature>
<comment type="caution">
    <text evidence="4">The sequence shown here is derived from an EMBL/GenBank/DDBJ whole genome shotgun (WGS) entry which is preliminary data.</text>
</comment>
<protein>
    <submittedName>
        <fullName evidence="4">Oxidoreductase</fullName>
    </submittedName>
    <submittedName>
        <fullName evidence="3">Putative dehydrogenase</fullName>
    </submittedName>
</protein>
<dbReference type="OrthoDB" id="9815825at2"/>
<dbReference type="PANTHER" id="PTHR43377:SF2">
    <property type="entry name" value="BINDING ROSSMANN FOLD OXIDOREDUCTASE, PUTATIVE (AFU_ORTHOLOGUE AFUA_4G00560)-RELATED"/>
    <property type="match status" value="1"/>
</dbReference>
<reference evidence="4 5" key="1">
    <citation type="submission" date="2016-09" db="EMBL/GenBank/DDBJ databases">
        <title>Rhizobium oryziradicis sp. nov., isolated from the root of rice.</title>
        <authorList>
            <person name="Zhao J."/>
            <person name="Zhang X."/>
        </authorList>
    </citation>
    <scope>NUCLEOTIDE SEQUENCE [LARGE SCALE GENOMIC DNA]</scope>
    <source>
        <strain evidence="4 5">14971</strain>
    </source>
</reference>
<dbReference type="RefSeq" id="WP_075613246.1">
    <property type="nucleotide sequence ID" value="NZ_JACIED010000006.1"/>
</dbReference>
<dbReference type="Gene3D" id="3.30.360.10">
    <property type="entry name" value="Dihydrodipicolinate Reductase, domain 2"/>
    <property type="match status" value="1"/>
</dbReference>
<dbReference type="GO" id="GO:0000166">
    <property type="term" value="F:nucleotide binding"/>
    <property type="evidence" value="ECO:0007669"/>
    <property type="project" value="InterPro"/>
</dbReference>
<evidence type="ECO:0000313" key="3">
    <source>
        <dbReference type="EMBL" id="MBB4009929.1"/>
    </source>
</evidence>
<feature type="domain" description="Gfo/Idh/MocA-like oxidoreductase N-terminal" evidence="1">
    <location>
        <begin position="1"/>
        <end position="114"/>
    </location>
</feature>
<organism evidence="4 5">
    <name type="scientific">Allorhizobium taibaishanense</name>
    <dbReference type="NCBI Taxonomy" id="887144"/>
    <lineage>
        <taxon>Bacteria</taxon>
        <taxon>Pseudomonadati</taxon>
        <taxon>Pseudomonadota</taxon>
        <taxon>Alphaproteobacteria</taxon>
        <taxon>Hyphomicrobiales</taxon>
        <taxon>Rhizobiaceae</taxon>
        <taxon>Rhizobium/Agrobacterium group</taxon>
        <taxon>Allorhizobium</taxon>
    </lineage>
</organism>
<evidence type="ECO:0000259" key="1">
    <source>
        <dbReference type="Pfam" id="PF01408"/>
    </source>
</evidence>
<sequence>MKVAIIGLGFRLGYLGRVFSEIDPTFEIVGYVDPAPAGLPGLQAAGVSVGVSYETPEQLIAAGGFDLLMIGSPNHLHLDHIRLGLQAGLTVFTEKPIVISIEESLELASLLHTYGHDRLLVGLVLRYSPLYRDLRKAQEEGLLGNVVSIEASEHIEPYHGAFFMRDWRRYGRYTGGFMLEKCCHDLDLYNGVVGARPRFVASFGGRKSFVPDNAPEQDGVNDMELYHRKPSGWQGSDKVFDSDADIIDYQTAIIEYENGVAMTFHTNLNVPDQFRRFCVIGSKGMAEGDFVRGFLDVHNARNNEKLVANTYSAPSEKSQHYGADEQMAADVLAFIQTGAKQPVSALDAIEAGILALALDQARIDRKVVDLAPVWSRYDACLHGTAPAPALAAKA</sequence>
<dbReference type="Pfam" id="PF01408">
    <property type="entry name" value="GFO_IDH_MocA"/>
    <property type="match status" value="1"/>
</dbReference>
<dbReference type="STRING" id="887144.BJF91_16055"/>
<dbReference type="AlphaFoldDB" id="A0A1Q9A9Q9"/>
<dbReference type="InterPro" id="IPR036291">
    <property type="entry name" value="NAD(P)-bd_dom_sf"/>
</dbReference>
<dbReference type="PANTHER" id="PTHR43377">
    <property type="entry name" value="BILIVERDIN REDUCTASE A"/>
    <property type="match status" value="1"/>
</dbReference>
<dbReference type="InterPro" id="IPR051450">
    <property type="entry name" value="Gfo/Idh/MocA_Oxidoreductases"/>
</dbReference>
<evidence type="ECO:0000313" key="5">
    <source>
        <dbReference type="Proteomes" id="UP000185598"/>
    </source>
</evidence>
<dbReference type="EMBL" id="MKIN01000019">
    <property type="protein sequence ID" value="OLP51554.1"/>
    <property type="molecule type" value="Genomic_DNA"/>
</dbReference>
<dbReference type="InterPro" id="IPR000683">
    <property type="entry name" value="Gfo/Idh/MocA-like_OxRdtase_N"/>
</dbReference>
<gene>
    <name evidence="4" type="ORF">BJF91_16055</name>
    <name evidence="3" type="ORF">GGQ71_004226</name>
</gene>
<dbReference type="Proteomes" id="UP000544107">
    <property type="component" value="Unassembled WGS sequence"/>
</dbReference>
<dbReference type="Gene3D" id="3.40.50.720">
    <property type="entry name" value="NAD(P)-binding Rossmann-like Domain"/>
    <property type="match status" value="1"/>
</dbReference>
<evidence type="ECO:0000313" key="6">
    <source>
        <dbReference type="Proteomes" id="UP000544107"/>
    </source>
</evidence>
<name>A0A1Q9A9Q9_9HYPH</name>
<dbReference type="SUPFAM" id="SSF51735">
    <property type="entry name" value="NAD(P)-binding Rossmann-fold domains"/>
    <property type="match status" value="1"/>
</dbReference>
<dbReference type="Pfam" id="PF02894">
    <property type="entry name" value="GFO_IDH_MocA_C"/>
    <property type="match status" value="1"/>
</dbReference>
<dbReference type="InterPro" id="IPR004104">
    <property type="entry name" value="Gfo/Idh/MocA-like_OxRdtase_C"/>
</dbReference>
<accession>A0A1Q9A9Q9</accession>
<dbReference type="Proteomes" id="UP000185598">
    <property type="component" value="Unassembled WGS sequence"/>
</dbReference>
<reference evidence="3 6" key="2">
    <citation type="submission" date="2020-08" db="EMBL/GenBank/DDBJ databases">
        <title>Genomic Encyclopedia of Type Strains, Phase IV (KMG-IV): sequencing the most valuable type-strain genomes for metagenomic binning, comparative biology and taxonomic classification.</title>
        <authorList>
            <person name="Goeker M."/>
        </authorList>
    </citation>
    <scope>NUCLEOTIDE SEQUENCE [LARGE SCALE GENOMIC DNA]</scope>
    <source>
        <strain evidence="3 6">DSM 100021</strain>
    </source>
</reference>